<sequence length="71" mass="8136">MSSFAEKYDSLAEKKASVSFLLTWVLMHVQPSRCRDNLTLLKHGCQENQAHFWLSDVPAWIGLPLSLNGYR</sequence>
<dbReference type="AlphaFoldDB" id="A0A915KJA7"/>
<accession>A0A915KJA7</accession>
<protein>
    <submittedName>
        <fullName evidence="2">Uncharacterized protein</fullName>
    </submittedName>
</protein>
<name>A0A915KJA7_ROMCU</name>
<evidence type="ECO:0000313" key="2">
    <source>
        <dbReference type="WBParaSite" id="nRc.2.0.1.t38496-RA"/>
    </source>
</evidence>
<evidence type="ECO:0000313" key="1">
    <source>
        <dbReference type="Proteomes" id="UP000887565"/>
    </source>
</evidence>
<organism evidence="1 2">
    <name type="scientific">Romanomermis culicivorax</name>
    <name type="common">Nematode worm</name>
    <dbReference type="NCBI Taxonomy" id="13658"/>
    <lineage>
        <taxon>Eukaryota</taxon>
        <taxon>Metazoa</taxon>
        <taxon>Ecdysozoa</taxon>
        <taxon>Nematoda</taxon>
        <taxon>Enoplea</taxon>
        <taxon>Dorylaimia</taxon>
        <taxon>Mermithida</taxon>
        <taxon>Mermithoidea</taxon>
        <taxon>Mermithidae</taxon>
        <taxon>Romanomermis</taxon>
    </lineage>
</organism>
<proteinExistence type="predicted"/>
<keyword evidence="1" id="KW-1185">Reference proteome</keyword>
<reference evidence="2" key="1">
    <citation type="submission" date="2022-11" db="UniProtKB">
        <authorList>
            <consortium name="WormBaseParasite"/>
        </authorList>
    </citation>
    <scope>IDENTIFICATION</scope>
</reference>
<dbReference type="Proteomes" id="UP000887565">
    <property type="component" value="Unplaced"/>
</dbReference>
<dbReference type="WBParaSite" id="nRc.2.0.1.t38496-RA">
    <property type="protein sequence ID" value="nRc.2.0.1.t38496-RA"/>
    <property type="gene ID" value="nRc.2.0.1.g38496"/>
</dbReference>